<dbReference type="AlphaFoldDB" id="A0A8J1XJT4"/>
<keyword evidence="5" id="KW-0874">Quinone</keyword>
<evidence type="ECO:0000256" key="1">
    <source>
        <dbReference type="ARBA" id="ARBA00004477"/>
    </source>
</evidence>
<evidence type="ECO:0000256" key="9">
    <source>
        <dbReference type="ARBA" id="ARBA00023136"/>
    </source>
</evidence>
<evidence type="ECO:0000313" key="13">
    <source>
        <dbReference type="Proteomes" id="UP000749559"/>
    </source>
</evidence>
<reference evidence="12" key="1">
    <citation type="submission" date="2022-03" db="EMBL/GenBank/DDBJ databases">
        <authorList>
            <person name="Martin C."/>
        </authorList>
    </citation>
    <scope>NUCLEOTIDE SEQUENCE</scope>
</reference>
<keyword evidence="9" id="KW-0472">Membrane</keyword>
<evidence type="ECO:0000256" key="7">
    <source>
        <dbReference type="ARBA" id="ARBA00022989"/>
    </source>
</evidence>
<dbReference type="SMART" id="SM00756">
    <property type="entry name" value="VKc"/>
    <property type="match status" value="1"/>
</dbReference>
<name>A0A8J1XJT4_OWEFU</name>
<evidence type="ECO:0000256" key="4">
    <source>
        <dbReference type="ARBA" id="ARBA00022692"/>
    </source>
</evidence>
<dbReference type="GO" id="GO:0042373">
    <property type="term" value="P:vitamin K metabolic process"/>
    <property type="evidence" value="ECO:0007669"/>
    <property type="project" value="InterPro"/>
</dbReference>
<dbReference type="InterPro" id="IPR042406">
    <property type="entry name" value="VKORC1/VKORC1L1"/>
</dbReference>
<keyword evidence="4" id="KW-0812">Transmembrane</keyword>
<keyword evidence="13" id="KW-1185">Reference proteome</keyword>
<comment type="subcellular location">
    <subcellularLocation>
        <location evidence="1">Endoplasmic reticulum membrane</location>
        <topology evidence="1">Multi-pass membrane protein</topology>
    </subcellularLocation>
</comment>
<dbReference type="EC" id="1.17.4.4" evidence="3"/>
<dbReference type="Gene3D" id="1.20.1440.130">
    <property type="entry name" value="VKOR domain"/>
    <property type="match status" value="1"/>
</dbReference>
<evidence type="ECO:0000256" key="5">
    <source>
        <dbReference type="ARBA" id="ARBA00022719"/>
    </source>
</evidence>
<dbReference type="GO" id="GO:0005789">
    <property type="term" value="C:endoplasmic reticulum membrane"/>
    <property type="evidence" value="ECO:0007669"/>
    <property type="project" value="UniProtKB-SubCell"/>
</dbReference>
<dbReference type="OrthoDB" id="17010at2759"/>
<dbReference type="InterPro" id="IPR012932">
    <property type="entry name" value="VKOR"/>
</dbReference>
<dbReference type="GO" id="GO:0047057">
    <property type="term" value="F:vitamin-K-epoxide reductase (warfarin-sensitive) activity"/>
    <property type="evidence" value="ECO:0007669"/>
    <property type="project" value="UniProtKB-EC"/>
</dbReference>
<dbReference type="PANTHER" id="PTHR14519">
    <property type="entry name" value="VITAMIN K EPOXIDE REDUCTASE COMPLEX, SUBUNIT 1"/>
    <property type="match status" value="1"/>
</dbReference>
<evidence type="ECO:0000256" key="10">
    <source>
        <dbReference type="ARBA" id="ARBA00023157"/>
    </source>
</evidence>
<dbReference type="EMBL" id="CAIIXF020000011">
    <property type="protein sequence ID" value="CAH1799016.1"/>
    <property type="molecule type" value="Genomic_DNA"/>
</dbReference>
<comment type="caution">
    <text evidence="12">The sequence shown here is derived from an EMBL/GenBank/DDBJ whole genome shotgun (WGS) entry which is preliminary data.</text>
</comment>
<evidence type="ECO:0000256" key="2">
    <source>
        <dbReference type="ARBA" id="ARBA00006214"/>
    </source>
</evidence>
<evidence type="ECO:0000256" key="8">
    <source>
        <dbReference type="ARBA" id="ARBA00023002"/>
    </source>
</evidence>
<dbReference type="Proteomes" id="UP000749559">
    <property type="component" value="Unassembled WGS sequence"/>
</dbReference>
<keyword evidence="8" id="KW-0560">Oxidoreductase</keyword>
<dbReference type="GO" id="GO:0048038">
    <property type="term" value="F:quinone binding"/>
    <property type="evidence" value="ECO:0007669"/>
    <property type="project" value="UniProtKB-KW"/>
</dbReference>
<gene>
    <name evidence="12" type="ORF">OFUS_LOCUS23079</name>
</gene>
<proteinExistence type="inferred from homology"/>
<keyword evidence="6" id="KW-0256">Endoplasmic reticulum</keyword>
<keyword evidence="10" id="KW-1015">Disulfide bond</keyword>
<organism evidence="12 13">
    <name type="scientific">Owenia fusiformis</name>
    <name type="common">Polychaete worm</name>
    <dbReference type="NCBI Taxonomy" id="6347"/>
    <lineage>
        <taxon>Eukaryota</taxon>
        <taxon>Metazoa</taxon>
        <taxon>Spiralia</taxon>
        <taxon>Lophotrochozoa</taxon>
        <taxon>Annelida</taxon>
        <taxon>Polychaeta</taxon>
        <taxon>Sedentaria</taxon>
        <taxon>Canalipalpata</taxon>
        <taxon>Sabellida</taxon>
        <taxon>Oweniida</taxon>
        <taxon>Oweniidae</taxon>
        <taxon>Owenia</taxon>
    </lineage>
</organism>
<evidence type="ECO:0000313" key="12">
    <source>
        <dbReference type="EMBL" id="CAH1799016.1"/>
    </source>
</evidence>
<keyword evidence="7" id="KW-1133">Transmembrane helix</keyword>
<sequence>MFPTSLGYLIWSNTFDHTLFNAIGIIVSLYALYIEIRKHKDPQYVAMCDLNEHMSCSRVLTSRYGTGFGFVEYLVGKNSYLNQPNCIVGAIMFFIQIVLGQFDWWLAIEVNYYCSIIACLGCFYLAIVLFFILKDLCLVCISMYICNAAIFYLNYQRHLYAAF</sequence>
<protein>
    <recommendedName>
        <fullName evidence="3">vitamin-K-epoxide reductase (warfarin-sensitive)</fullName>
        <ecNumber evidence="3">1.17.4.4</ecNumber>
    </recommendedName>
</protein>
<comment type="similarity">
    <text evidence="2">Belongs to the VKOR family.</text>
</comment>
<evidence type="ECO:0000256" key="11">
    <source>
        <dbReference type="ARBA" id="ARBA00023284"/>
    </source>
</evidence>
<evidence type="ECO:0000256" key="6">
    <source>
        <dbReference type="ARBA" id="ARBA00022824"/>
    </source>
</evidence>
<dbReference type="Pfam" id="PF07884">
    <property type="entry name" value="VKOR"/>
    <property type="match status" value="1"/>
</dbReference>
<evidence type="ECO:0000256" key="3">
    <source>
        <dbReference type="ARBA" id="ARBA00012278"/>
    </source>
</evidence>
<dbReference type="PANTHER" id="PTHR14519:SF5">
    <property type="entry name" value="VITAMIN K EPOXIDE REDUCTASE COMPLEX SUBUNIT 1-LIKE PROTEIN 1"/>
    <property type="match status" value="1"/>
</dbReference>
<dbReference type="CDD" id="cd12917">
    <property type="entry name" value="VKOR_euk"/>
    <property type="match status" value="1"/>
</dbReference>
<accession>A0A8J1XJT4</accession>
<dbReference type="InterPro" id="IPR038354">
    <property type="entry name" value="VKOR_sf"/>
</dbReference>
<keyword evidence="11" id="KW-0676">Redox-active center</keyword>